<dbReference type="Pfam" id="PF00814">
    <property type="entry name" value="TsaD"/>
    <property type="match status" value="1"/>
</dbReference>
<dbReference type="InterPro" id="IPR043129">
    <property type="entry name" value="ATPase_NBD"/>
</dbReference>
<dbReference type="SUPFAM" id="SSF53067">
    <property type="entry name" value="Actin-like ATPase domain"/>
    <property type="match status" value="1"/>
</dbReference>
<dbReference type="GO" id="GO:0005737">
    <property type="term" value="C:cytoplasm"/>
    <property type="evidence" value="ECO:0007669"/>
    <property type="project" value="UniProtKB-SubCell"/>
</dbReference>
<keyword evidence="5 10" id="KW-0479">Metal-binding</keyword>
<evidence type="ECO:0000256" key="7">
    <source>
        <dbReference type="ARBA" id="ARBA00023315"/>
    </source>
</evidence>
<comment type="cofactor">
    <cofactor evidence="10">
        <name>a divalent metal cation</name>
        <dbReference type="ChEBI" id="CHEBI:60240"/>
    </cofactor>
    <text evidence="10">Binds 1 divalent metal cation per subunit.</text>
</comment>
<dbReference type="GO" id="GO:0046872">
    <property type="term" value="F:metal ion binding"/>
    <property type="evidence" value="ECO:0007669"/>
    <property type="project" value="UniProtKB-KW"/>
</dbReference>
<sequence length="747" mass="82629">MTIVLGMEGSANKLGIGVVRDGVVLANPRVTYITPAGEGFQPTETARHHQSQIVTLVARALNESNVRPEEIDAIAYTKGPGMGAPLLVVAVVARTLSQLWNKPLVGVNHCIAHIEMGRLITGAISPIVLYVSGGNTQVIAFSAGRYRIFGETIDIALGNCLDRFARIVNLSNDPSPGYNVEKLARTGRKFFELPYAVKGMDVSFAGLLSYLEQRAPALLQSGVYTVEDLCFSLQETVFAMVVEITERAMAHCNTKEVLIVGGVGCNERLQEMMGQMAAERGATLFATDERFCIDNGAMIAYTGCLMFNCGLTTPLAQSTVTQRYRTDEVESFCLADRLSGLNTTLVTFKMGVRGLYTYISRDPGNFKSYQLHNTYLIIDAENYINVCYGRSNLSRHYGGEYMDFVVCVRIFLKQLRKCRITPIFIFDGCHNREGAKRETLLNRNVGRIKELSKFLMETRFNLDDVQGTPEILPKLTNLVFIEVLNELRIPHLCYEREADMHIAELAVYLDCPLLSNDSDFYLFQAPSGASYRVIKLDSLSAECTCSQTKCEACKHESTECYFLACSAFMFCDSVLRHIPTPLVPLLSVLIGNDVISAVRQPADLQRFLSMRGGAGMSYNMRRIGAVVRWLSNFGYDTRVPLRAILSQYAIGSELTDVTTQIVHCVLGYVLDPDTTGRELTEFLCIEQKPRVSSSSARASATSHVSRPIPTMMDVDKAVEVVAEVLPNSSGRTRLALCERGQCDAHTV</sequence>
<evidence type="ECO:0000256" key="3">
    <source>
        <dbReference type="ARBA" id="ARBA00022679"/>
    </source>
</evidence>
<dbReference type="InterPro" id="IPR000905">
    <property type="entry name" value="Gcp-like_dom"/>
</dbReference>
<feature type="binding site" evidence="10">
    <location>
        <begin position="130"/>
        <end position="134"/>
    </location>
    <ligand>
        <name>substrate</name>
    </ligand>
</feature>
<comment type="subcellular location">
    <subcellularLocation>
        <location evidence="10">Cytoplasm</location>
    </subcellularLocation>
    <subcellularLocation>
        <location evidence="10">Nucleus</location>
    </subcellularLocation>
</comment>
<dbReference type="PRINTS" id="PR00789">
    <property type="entry name" value="OSIALOPTASE"/>
</dbReference>
<proteinExistence type="inferred from homology"/>
<dbReference type="GO" id="GO:0061711">
    <property type="term" value="F:tRNA N(6)-L-threonylcarbamoyladenine synthase activity"/>
    <property type="evidence" value="ECO:0007669"/>
    <property type="project" value="UniProtKB-EC"/>
</dbReference>
<dbReference type="CDD" id="cd24132">
    <property type="entry name" value="ASKHA_NBD_OSGEP_like_euk"/>
    <property type="match status" value="1"/>
</dbReference>
<keyword evidence="13" id="KW-1185">Reference proteome</keyword>
<evidence type="ECO:0000259" key="11">
    <source>
        <dbReference type="Pfam" id="PF00814"/>
    </source>
</evidence>
<feature type="binding site" evidence="10">
    <location>
        <position position="130"/>
    </location>
    <ligand>
        <name>a divalent metal cation</name>
        <dbReference type="ChEBI" id="CHEBI:60240"/>
    </ligand>
</feature>
<feature type="binding site" evidence="10">
    <location>
        <position position="294"/>
    </location>
    <ligand>
        <name>a divalent metal cation</name>
        <dbReference type="ChEBI" id="CHEBI:60240"/>
    </ligand>
</feature>
<keyword evidence="4 10" id="KW-0819">tRNA processing</keyword>
<keyword evidence="2 10" id="KW-0963">Cytoplasm</keyword>
<dbReference type="Gene3D" id="3.30.420.40">
    <property type="match status" value="2"/>
</dbReference>
<evidence type="ECO:0000256" key="8">
    <source>
        <dbReference type="ARBA" id="ARBA00030439"/>
    </source>
</evidence>
<dbReference type="AlphaFoldDB" id="A0A5J4NMU8"/>
<accession>A0A5J4NMU8</accession>
<dbReference type="InterPro" id="IPR017860">
    <property type="entry name" value="Peptidase_M22_CS"/>
</dbReference>
<dbReference type="NCBIfam" id="TIGR00329">
    <property type="entry name" value="gcp_kae1"/>
    <property type="match status" value="1"/>
</dbReference>
<organism evidence="12 13">
    <name type="scientific">Paragonimus westermani</name>
    <dbReference type="NCBI Taxonomy" id="34504"/>
    <lineage>
        <taxon>Eukaryota</taxon>
        <taxon>Metazoa</taxon>
        <taxon>Spiralia</taxon>
        <taxon>Lophotrochozoa</taxon>
        <taxon>Platyhelminthes</taxon>
        <taxon>Trematoda</taxon>
        <taxon>Digenea</taxon>
        <taxon>Plagiorchiida</taxon>
        <taxon>Troglotremata</taxon>
        <taxon>Troglotrematidae</taxon>
        <taxon>Paragonimus</taxon>
    </lineage>
</organism>
<dbReference type="InterPro" id="IPR029060">
    <property type="entry name" value="PIN-like_dom_sf"/>
</dbReference>
<evidence type="ECO:0000256" key="10">
    <source>
        <dbReference type="HAMAP-Rule" id="MF_03180"/>
    </source>
</evidence>
<protein>
    <recommendedName>
        <fullName evidence="1">N(6)-L-threonylcarbamoyladenine synthase</fullName>
        <ecNumber evidence="1">2.3.1.234</ecNumber>
    </recommendedName>
    <alternativeName>
        <fullName evidence="8">N6-L-threonylcarbamoyladenine synthase</fullName>
    </alternativeName>
</protein>
<dbReference type="Gene3D" id="3.40.50.1010">
    <property type="entry name" value="5'-nuclease"/>
    <property type="match status" value="1"/>
</dbReference>
<feature type="binding site" evidence="10">
    <location>
        <position position="266"/>
    </location>
    <ligand>
        <name>substrate</name>
    </ligand>
</feature>
<dbReference type="NCBIfam" id="TIGR03722">
    <property type="entry name" value="arch_KAE1"/>
    <property type="match status" value="1"/>
</dbReference>
<dbReference type="Proteomes" id="UP000324629">
    <property type="component" value="Unassembled WGS sequence"/>
</dbReference>
<dbReference type="HAMAP" id="MF_01446">
    <property type="entry name" value="Kae1"/>
    <property type="match status" value="1"/>
</dbReference>
<evidence type="ECO:0000256" key="9">
    <source>
        <dbReference type="ARBA" id="ARBA00048117"/>
    </source>
</evidence>
<dbReference type="EMBL" id="QNGE01001724">
    <property type="protein sequence ID" value="KAA3676965.1"/>
    <property type="molecule type" value="Genomic_DNA"/>
</dbReference>
<dbReference type="InterPro" id="IPR034680">
    <property type="entry name" value="Kae1_archaea_euk"/>
</dbReference>
<dbReference type="FunFam" id="3.30.420.40:FF:000038">
    <property type="entry name" value="Probable tRNA N6-adenosine threonylcarbamoyltransferase"/>
    <property type="match status" value="1"/>
</dbReference>
<comment type="similarity">
    <text evidence="10">Belongs to the KAE1 / TsaD family.</text>
</comment>
<dbReference type="EC" id="2.3.1.234" evidence="1"/>
<keyword evidence="6 10" id="KW-0539">Nucleus</keyword>
<dbReference type="PANTHER" id="PTHR11735">
    <property type="entry name" value="TRNA N6-ADENOSINE THREONYLCARBAMOYLTRANSFERASE"/>
    <property type="match status" value="1"/>
</dbReference>
<feature type="domain" description="Gcp-like" evidence="11">
    <location>
        <begin position="30"/>
        <end position="301"/>
    </location>
</feature>
<feature type="binding site" evidence="10">
    <location>
        <position position="177"/>
    </location>
    <ligand>
        <name>substrate</name>
    </ligand>
</feature>
<evidence type="ECO:0000256" key="2">
    <source>
        <dbReference type="ARBA" id="ARBA00022490"/>
    </source>
</evidence>
<comment type="catalytic activity">
    <reaction evidence="9 10">
        <text>L-threonylcarbamoyladenylate + adenosine(37) in tRNA = N(6)-L-threonylcarbamoyladenosine(37) in tRNA + AMP + H(+)</text>
        <dbReference type="Rhea" id="RHEA:37059"/>
        <dbReference type="Rhea" id="RHEA-COMP:10162"/>
        <dbReference type="Rhea" id="RHEA-COMP:10163"/>
        <dbReference type="ChEBI" id="CHEBI:15378"/>
        <dbReference type="ChEBI" id="CHEBI:73682"/>
        <dbReference type="ChEBI" id="CHEBI:74411"/>
        <dbReference type="ChEBI" id="CHEBI:74418"/>
        <dbReference type="ChEBI" id="CHEBI:456215"/>
        <dbReference type="EC" id="2.3.1.234"/>
    </reaction>
</comment>
<feature type="binding site" evidence="10">
    <location>
        <position position="113"/>
    </location>
    <ligand>
        <name>a divalent metal cation</name>
        <dbReference type="ChEBI" id="CHEBI:60240"/>
    </ligand>
</feature>
<dbReference type="SUPFAM" id="SSF88723">
    <property type="entry name" value="PIN domain-like"/>
    <property type="match status" value="1"/>
</dbReference>
<feature type="binding site" evidence="10">
    <location>
        <position position="181"/>
    </location>
    <ligand>
        <name>substrate</name>
    </ligand>
</feature>
<evidence type="ECO:0000313" key="13">
    <source>
        <dbReference type="Proteomes" id="UP000324629"/>
    </source>
</evidence>
<keyword evidence="7 10" id="KW-0012">Acyltransferase</keyword>
<feature type="binding site" evidence="10">
    <location>
        <position position="162"/>
    </location>
    <ligand>
        <name>substrate</name>
    </ligand>
</feature>
<evidence type="ECO:0000256" key="5">
    <source>
        <dbReference type="ARBA" id="ARBA00022723"/>
    </source>
</evidence>
<comment type="caution">
    <text evidence="12">The sequence shown here is derived from an EMBL/GenBank/DDBJ whole genome shotgun (WGS) entry which is preliminary data.</text>
</comment>
<reference evidence="12 13" key="1">
    <citation type="journal article" date="2019" name="Gigascience">
        <title>Whole-genome sequence of the oriental lung fluke Paragonimus westermani.</title>
        <authorList>
            <person name="Oey H."/>
            <person name="Zakrzewski M."/>
            <person name="Narain K."/>
            <person name="Devi K.R."/>
            <person name="Agatsuma T."/>
            <person name="Nawaratna S."/>
            <person name="Gobert G.N."/>
            <person name="Jones M.K."/>
            <person name="Ragan M.A."/>
            <person name="McManus D.P."/>
            <person name="Krause L."/>
        </authorList>
    </citation>
    <scope>NUCLEOTIDE SEQUENCE [LARGE SCALE GENOMIC DNA]</scope>
    <source>
        <strain evidence="12 13">IND2009</strain>
    </source>
</reference>
<evidence type="ECO:0000256" key="1">
    <source>
        <dbReference type="ARBA" id="ARBA00012156"/>
    </source>
</evidence>
<dbReference type="GO" id="GO:0002949">
    <property type="term" value="P:tRNA threonylcarbamoyladenosine modification"/>
    <property type="evidence" value="ECO:0007669"/>
    <property type="project" value="UniProtKB-UniRule"/>
</dbReference>
<dbReference type="GO" id="GO:0005634">
    <property type="term" value="C:nucleus"/>
    <property type="evidence" value="ECO:0007669"/>
    <property type="project" value="UniProtKB-SubCell"/>
</dbReference>
<dbReference type="GO" id="GO:0000408">
    <property type="term" value="C:EKC/KEOPS complex"/>
    <property type="evidence" value="ECO:0007669"/>
    <property type="project" value="InterPro"/>
</dbReference>
<evidence type="ECO:0000256" key="6">
    <source>
        <dbReference type="ARBA" id="ARBA00023242"/>
    </source>
</evidence>
<keyword evidence="3 10" id="KW-0808">Transferase</keyword>
<dbReference type="FunFam" id="3.30.420.40:FF:000295">
    <property type="entry name" value="Probable tRNA N6-adenosine threonylcarbamoyltransferase"/>
    <property type="match status" value="1"/>
</dbReference>
<evidence type="ECO:0000256" key="4">
    <source>
        <dbReference type="ARBA" id="ARBA00022694"/>
    </source>
</evidence>
<dbReference type="InterPro" id="IPR017861">
    <property type="entry name" value="KAE1/TsaD"/>
</dbReference>
<gene>
    <name evidence="12" type="ORF">DEA37_0014333</name>
</gene>
<evidence type="ECO:0000313" key="12">
    <source>
        <dbReference type="EMBL" id="KAA3676965.1"/>
    </source>
</evidence>
<name>A0A5J4NMU8_9TREM</name>
<dbReference type="PANTHER" id="PTHR11735:SF14">
    <property type="entry name" value="TRNA N6-ADENOSINE THREONYLCARBAMOYLTRANSFERASE"/>
    <property type="match status" value="1"/>
</dbReference>
<dbReference type="PROSITE" id="PS01016">
    <property type="entry name" value="GLYCOPROTEASE"/>
    <property type="match status" value="1"/>
</dbReference>
<feature type="binding site" evidence="10">
    <location>
        <position position="109"/>
    </location>
    <ligand>
        <name>a divalent metal cation</name>
        <dbReference type="ChEBI" id="CHEBI:60240"/>
    </ligand>
</feature>